<dbReference type="PANTHER" id="PTHR46889:SF4">
    <property type="entry name" value="TRANSPOSASE INSO FOR INSERTION SEQUENCE ELEMENT IS911B-RELATED"/>
    <property type="match status" value="1"/>
</dbReference>
<reference evidence="2 3" key="1">
    <citation type="submission" date="2019-06" db="EMBL/GenBank/DDBJ databases">
        <title>Whole genome shotgun sequence of Glutamicibacter nicotianae NBRC 14234.</title>
        <authorList>
            <person name="Hosoyama A."/>
            <person name="Uohara A."/>
            <person name="Ohji S."/>
            <person name="Ichikawa N."/>
        </authorList>
    </citation>
    <scope>NUCLEOTIDE SEQUENCE [LARGE SCALE GENOMIC DNA]</scope>
    <source>
        <strain evidence="2 3">NBRC 14234</strain>
    </source>
</reference>
<sequence length="135" mass="15663">MTCRVLGFSTQAYYKWLKSPVSARVIEERELIGKLHELHEEDPEGGYRVLADDLEDAGYQISERRVWRLCRKAGIRSVISKRQRKYVPAGPPVHDDLVQRNFSAERPNELWLTDITLARHERGKAVFVCDQGRVQ</sequence>
<dbReference type="PANTHER" id="PTHR46889">
    <property type="entry name" value="TRANSPOSASE INSF FOR INSERTION SEQUENCE IS3B-RELATED"/>
    <property type="match status" value="1"/>
</dbReference>
<evidence type="ECO:0000313" key="2">
    <source>
        <dbReference type="EMBL" id="GEC11258.1"/>
    </source>
</evidence>
<evidence type="ECO:0000313" key="3">
    <source>
        <dbReference type="Proteomes" id="UP000316242"/>
    </source>
</evidence>
<gene>
    <name evidence="2" type="ORF">ANI01nite_04610</name>
</gene>
<dbReference type="EMBL" id="BJNE01000001">
    <property type="protein sequence ID" value="GEC11258.1"/>
    <property type="molecule type" value="Genomic_DNA"/>
</dbReference>
<comment type="caution">
    <text evidence="2">The sequence shown here is derived from an EMBL/GenBank/DDBJ whole genome shotgun (WGS) entry which is preliminary data.</text>
</comment>
<dbReference type="Proteomes" id="UP000316242">
    <property type="component" value="Unassembled WGS sequence"/>
</dbReference>
<dbReference type="InterPro" id="IPR025948">
    <property type="entry name" value="HTH-like_dom"/>
</dbReference>
<dbReference type="InterPro" id="IPR050900">
    <property type="entry name" value="Transposase_IS3/IS150/IS904"/>
</dbReference>
<organism evidence="2 3">
    <name type="scientific">Glutamicibacter nicotianae</name>
    <name type="common">Arthrobacter nicotianae</name>
    <dbReference type="NCBI Taxonomy" id="37929"/>
    <lineage>
        <taxon>Bacteria</taxon>
        <taxon>Bacillati</taxon>
        <taxon>Actinomycetota</taxon>
        <taxon>Actinomycetes</taxon>
        <taxon>Micrococcales</taxon>
        <taxon>Micrococcaceae</taxon>
        <taxon>Glutamicibacter</taxon>
    </lineage>
</organism>
<keyword evidence="3" id="KW-1185">Reference proteome</keyword>
<accession>A0ABQ0RHG5</accession>
<proteinExistence type="predicted"/>
<evidence type="ECO:0000259" key="1">
    <source>
        <dbReference type="Pfam" id="PF13276"/>
    </source>
</evidence>
<name>A0ABQ0RHG5_GLUNI</name>
<feature type="domain" description="HTH-like" evidence="1">
    <location>
        <begin position="28"/>
        <end position="82"/>
    </location>
</feature>
<protein>
    <recommendedName>
        <fullName evidence="1">HTH-like domain-containing protein</fullName>
    </recommendedName>
</protein>
<dbReference type="Pfam" id="PF13276">
    <property type="entry name" value="HTH_21"/>
    <property type="match status" value="1"/>
</dbReference>